<comment type="caution">
    <text evidence="1">The sequence shown here is derived from an EMBL/GenBank/DDBJ whole genome shotgun (WGS) entry which is preliminary data.</text>
</comment>
<keyword evidence="2" id="KW-1185">Reference proteome</keyword>
<evidence type="ECO:0000313" key="1">
    <source>
        <dbReference type="EMBL" id="KAF5203610.1"/>
    </source>
</evidence>
<name>A0A7J6X4W6_THATH</name>
<dbReference type="AlphaFoldDB" id="A0A7J6X4W6"/>
<gene>
    <name evidence="1" type="ORF">FRX31_006804</name>
</gene>
<dbReference type="Proteomes" id="UP000554482">
    <property type="component" value="Unassembled WGS sequence"/>
</dbReference>
<accession>A0A7J6X4W6</accession>
<dbReference type="EMBL" id="JABWDY010006540">
    <property type="protein sequence ID" value="KAF5203610.1"/>
    <property type="molecule type" value="Genomic_DNA"/>
</dbReference>
<reference evidence="1 2" key="1">
    <citation type="submission" date="2020-06" db="EMBL/GenBank/DDBJ databases">
        <title>Transcriptomic and genomic resources for Thalictrum thalictroides and T. hernandezii: Facilitating candidate gene discovery in an emerging model plant lineage.</title>
        <authorList>
            <person name="Arias T."/>
            <person name="Riano-Pachon D.M."/>
            <person name="Di Stilio V.S."/>
        </authorList>
    </citation>
    <scope>NUCLEOTIDE SEQUENCE [LARGE SCALE GENOMIC DNA]</scope>
    <source>
        <strain evidence="2">cv. WT478/WT964</strain>
        <tissue evidence="1">Leaves</tissue>
    </source>
</reference>
<evidence type="ECO:0000313" key="2">
    <source>
        <dbReference type="Proteomes" id="UP000554482"/>
    </source>
</evidence>
<proteinExistence type="predicted"/>
<protein>
    <submittedName>
        <fullName evidence="1">Uncharacterized protein</fullName>
    </submittedName>
</protein>
<organism evidence="1 2">
    <name type="scientific">Thalictrum thalictroides</name>
    <name type="common">Rue-anemone</name>
    <name type="synonym">Anemone thalictroides</name>
    <dbReference type="NCBI Taxonomy" id="46969"/>
    <lineage>
        <taxon>Eukaryota</taxon>
        <taxon>Viridiplantae</taxon>
        <taxon>Streptophyta</taxon>
        <taxon>Embryophyta</taxon>
        <taxon>Tracheophyta</taxon>
        <taxon>Spermatophyta</taxon>
        <taxon>Magnoliopsida</taxon>
        <taxon>Ranunculales</taxon>
        <taxon>Ranunculaceae</taxon>
        <taxon>Thalictroideae</taxon>
        <taxon>Thalictrum</taxon>
    </lineage>
</organism>
<sequence>MATPNRRVRSARDQWWRARRVNSVLERLFATVRKSMCEQHFDGFQSFRGELSEFSKMVGEADPVIEGEIAQLFPQQGQVTQELWRGFKMWLKSEKGEPVRDLCMPWIQYAKHSHLICDECRGGSEIMVDFDSKSEEG</sequence>